<keyword evidence="1" id="KW-0472">Membrane</keyword>
<keyword evidence="1" id="KW-1133">Transmembrane helix</keyword>
<feature type="transmembrane region" description="Helical" evidence="1">
    <location>
        <begin position="122"/>
        <end position="142"/>
    </location>
</feature>
<dbReference type="Proteomes" id="UP000464751">
    <property type="component" value="Chromosome"/>
</dbReference>
<reference evidence="2 3" key="1">
    <citation type="submission" date="2020-02" db="EMBL/GenBank/DDBJ databases">
        <authorList>
            <person name="Li G."/>
        </authorList>
    </citation>
    <scope>NUCLEOTIDE SEQUENCE [LARGE SCALE GENOMIC DNA]</scope>
    <source>
        <strain evidence="2 3">DSM 102029</strain>
    </source>
</reference>
<dbReference type="EMBL" id="CP048630">
    <property type="protein sequence ID" value="QIB32704.1"/>
    <property type="molecule type" value="Genomic_DNA"/>
</dbReference>
<proteinExistence type="predicted"/>
<feature type="transmembrane region" description="Helical" evidence="1">
    <location>
        <begin position="330"/>
        <end position="349"/>
    </location>
</feature>
<feature type="transmembrane region" description="Helical" evidence="1">
    <location>
        <begin position="226"/>
        <end position="249"/>
    </location>
</feature>
<evidence type="ECO:0000313" key="3">
    <source>
        <dbReference type="Proteomes" id="UP000464751"/>
    </source>
</evidence>
<feature type="transmembrane region" description="Helical" evidence="1">
    <location>
        <begin position="88"/>
        <end position="110"/>
    </location>
</feature>
<name>A0A6P1YLS1_9HYPH</name>
<keyword evidence="1" id="KW-0812">Transmembrane</keyword>
<keyword evidence="3" id="KW-1185">Reference proteome</keyword>
<evidence type="ECO:0000256" key="1">
    <source>
        <dbReference type="SAM" id="Phobius"/>
    </source>
</evidence>
<dbReference type="KEGG" id="apra:G3A50_02540"/>
<feature type="transmembrane region" description="Helical" evidence="1">
    <location>
        <begin position="148"/>
        <end position="166"/>
    </location>
</feature>
<organism evidence="2 3">
    <name type="scientific">Ancylobacter pratisalsi</name>
    <dbReference type="NCBI Taxonomy" id="1745854"/>
    <lineage>
        <taxon>Bacteria</taxon>
        <taxon>Pseudomonadati</taxon>
        <taxon>Pseudomonadota</taxon>
        <taxon>Alphaproteobacteria</taxon>
        <taxon>Hyphomicrobiales</taxon>
        <taxon>Xanthobacteraceae</taxon>
        <taxon>Ancylobacter</taxon>
    </lineage>
</organism>
<evidence type="ECO:0008006" key="4">
    <source>
        <dbReference type="Google" id="ProtNLM"/>
    </source>
</evidence>
<accession>A0A6P1YLS1</accession>
<evidence type="ECO:0000313" key="2">
    <source>
        <dbReference type="EMBL" id="QIB32704.1"/>
    </source>
</evidence>
<feature type="transmembrane region" description="Helical" evidence="1">
    <location>
        <begin position="196"/>
        <end position="214"/>
    </location>
</feature>
<gene>
    <name evidence="2" type="ORF">G3A50_02540</name>
</gene>
<feature type="transmembrane region" description="Helical" evidence="1">
    <location>
        <begin position="12"/>
        <end position="34"/>
    </location>
</feature>
<protein>
    <recommendedName>
        <fullName evidence="4">YfhO family protein</fullName>
    </recommendedName>
</protein>
<sequence length="685" mass="74322">MPTPAPRQSWLAPYLAALAAVPFVILFCALFVAAEHPLYIWDYTTYWNAFRAYGRMIDTGMPGWPAQLAADVAARDYNPLPAALLYPVYFLFGGGRVAFIAGIAVVYLLPATLVATAIARRVVPGLPALAVYALALAYVPFWNPTLRGLVDVIGLIPLGLATLLVLRSDFLMRRPVQAALLLGLLVYLPFLMRRWYAYSIVVLLGLTFLFGLFARLRAGVGPVRAALSIGVLVGLAGLVAATLVASLQFELAHRALTTSYAALHEQFQWSFLQHFRTFPSMMGGYLMGLTAIGIAAALAARNIAALFCALAAFGTFFLFIRTQFFAVHHFLPVALWLFPLYVAGVDALARRLALLPRTLRPLPFVALAAAVFAFSVIPWLGKNPVMRSYVVAFDAPFPLHLDNYDAYRRLIDDLHREMGTEGSAVVFSCSSGISDQHLIALDATLGPQMVQTSCIPAFDLFNFDSLRAGSAVVRTDDGRRNEVAALDAVMIPGEWIRTGTGFGAAYEQVGAYTLSEGESVALFRRTRPITLAELAQLIEALDKAYGRDVAADYRGDMRMLMPLRVDEPGDVFGAVRESGPHTLFMHPGATTPTSTTLPVDARFGARPSRLVFSIPSSALQTCPEADGVAIEVRLDTQRLWSGTVEPGGQQSVALPPRDGALRITVDKRGQPNCDHVTVDIEVGGA</sequence>
<feature type="transmembrane region" description="Helical" evidence="1">
    <location>
        <begin position="173"/>
        <end position="190"/>
    </location>
</feature>
<feature type="transmembrane region" description="Helical" evidence="1">
    <location>
        <begin position="305"/>
        <end position="324"/>
    </location>
</feature>
<feature type="transmembrane region" description="Helical" evidence="1">
    <location>
        <begin position="278"/>
        <end position="298"/>
    </location>
</feature>
<dbReference type="AlphaFoldDB" id="A0A6P1YLS1"/>
<feature type="transmembrane region" description="Helical" evidence="1">
    <location>
        <begin position="361"/>
        <end position="381"/>
    </location>
</feature>
<dbReference type="RefSeq" id="WP_163073791.1">
    <property type="nucleotide sequence ID" value="NZ_CP048630.1"/>
</dbReference>